<accession>D3F833</accession>
<feature type="compositionally biased region" description="Basic and acidic residues" evidence="1">
    <location>
        <begin position="8"/>
        <end position="20"/>
    </location>
</feature>
<dbReference type="AlphaFoldDB" id="D3F833"/>
<gene>
    <name evidence="2" type="ordered locus">Cwoe_4514</name>
</gene>
<reference evidence="3" key="2">
    <citation type="submission" date="2010-01" db="EMBL/GenBank/DDBJ databases">
        <title>The complete genome of Conexibacter woesei DSM 14684.</title>
        <authorList>
            <consortium name="US DOE Joint Genome Institute (JGI-PGF)"/>
            <person name="Lucas S."/>
            <person name="Copeland A."/>
            <person name="Lapidus A."/>
            <person name="Glavina del Rio T."/>
            <person name="Dalin E."/>
            <person name="Tice H."/>
            <person name="Bruce D."/>
            <person name="Goodwin L."/>
            <person name="Pitluck S."/>
            <person name="Kyrpides N."/>
            <person name="Mavromatis K."/>
            <person name="Ivanova N."/>
            <person name="Mikhailova N."/>
            <person name="Chertkov O."/>
            <person name="Brettin T."/>
            <person name="Detter J.C."/>
            <person name="Han C."/>
            <person name="Larimer F."/>
            <person name="Land M."/>
            <person name="Hauser L."/>
            <person name="Markowitz V."/>
            <person name="Cheng J.-F."/>
            <person name="Hugenholtz P."/>
            <person name="Woyke T."/>
            <person name="Wu D."/>
            <person name="Pukall R."/>
            <person name="Steenblock K."/>
            <person name="Schneider S."/>
            <person name="Klenk H.-P."/>
            <person name="Eisen J.A."/>
        </authorList>
    </citation>
    <scope>NUCLEOTIDE SEQUENCE [LARGE SCALE GENOMIC DNA]</scope>
    <source>
        <strain evidence="3">DSM 14684 / CIP 108061 / JCM 11494 / NBRC 100937 / ID131577</strain>
    </source>
</reference>
<proteinExistence type="predicted"/>
<keyword evidence="3" id="KW-1185">Reference proteome</keyword>
<name>D3F833_CONWI</name>
<dbReference type="HOGENOM" id="CLU_2000025_0_0_11"/>
<protein>
    <submittedName>
        <fullName evidence="2">Uncharacterized protein</fullName>
    </submittedName>
</protein>
<sequence>MPVAAADRTPKTHPQVEGERRHRFARSGPRFVSIAWWAVDDPPPADATELRIRFALARGDAMRLDRIDVRETGSQVFVTVLAWWEPSPGDPRGGTTDDHDATVTLERPLGDRALVHAPHDHPSA</sequence>
<dbReference type="Proteomes" id="UP000008229">
    <property type="component" value="Chromosome"/>
</dbReference>
<dbReference type="STRING" id="469383.Cwoe_4514"/>
<evidence type="ECO:0000256" key="1">
    <source>
        <dbReference type="SAM" id="MobiDB-lite"/>
    </source>
</evidence>
<evidence type="ECO:0000313" key="3">
    <source>
        <dbReference type="Proteomes" id="UP000008229"/>
    </source>
</evidence>
<feature type="region of interest" description="Disordered" evidence="1">
    <location>
        <begin position="1"/>
        <end position="24"/>
    </location>
</feature>
<reference evidence="2 3" key="1">
    <citation type="journal article" date="2010" name="Stand. Genomic Sci.">
        <title>Complete genome sequence of Conexibacter woesei type strain (ID131577).</title>
        <authorList>
            <person name="Pukall R."/>
            <person name="Lapidus A."/>
            <person name="Glavina Del Rio T."/>
            <person name="Copeland A."/>
            <person name="Tice H."/>
            <person name="Cheng J.-F."/>
            <person name="Lucas S."/>
            <person name="Chen F."/>
            <person name="Nolan M."/>
            <person name="Bruce D."/>
            <person name="Goodwin L."/>
            <person name="Pitluck S."/>
            <person name="Mavromatis K."/>
            <person name="Ivanova N."/>
            <person name="Ovchinnikova G."/>
            <person name="Pati A."/>
            <person name="Chen A."/>
            <person name="Palaniappan K."/>
            <person name="Land M."/>
            <person name="Hauser L."/>
            <person name="Chang Y.-J."/>
            <person name="Jeffries C.D."/>
            <person name="Chain P."/>
            <person name="Meincke L."/>
            <person name="Sims D."/>
            <person name="Brettin T."/>
            <person name="Detter J.C."/>
            <person name="Rohde M."/>
            <person name="Goeker M."/>
            <person name="Bristow J."/>
            <person name="Eisen J.A."/>
            <person name="Markowitz V."/>
            <person name="Kyrpides N.C."/>
            <person name="Klenk H.-P."/>
            <person name="Hugenholtz P."/>
        </authorList>
    </citation>
    <scope>NUCLEOTIDE SEQUENCE [LARGE SCALE GENOMIC DNA]</scope>
    <source>
        <strain evidence="3">DSM 14684 / CIP 108061 / JCM 11494 / NBRC 100937 / ID131577</strain>
    </source>
</reference>
<dbReference type="EMBL" id="CP001854">
    <property type="protein sequence ID" value="ADB52927.1"/>
    <property type="molecule type" value="Genomic_DNA"/>
</dbReference>
<organism evidence="2 3">
    <name type="scientific">Conexibacter woesei (strain DSM 14684 / CCUG 47730 / CIP 108061 / JCM 11494 / NBRC 100937 / ID131577)</name>
    <dbReference type="NCBI Taxonomy" id="469383"/>
    <lineage>
        <taxon>Bacteria</taxon>
        <taxon>Bacillati</taxon>
        <taxon>Actinomycetota</taxon>
        <taxon>Thermoleophilia</taxon>
        <taxon>Solirubrobacterales</taxon>
        <taxon>Conexibacteraceae</taxon>
        <taxon>Conexibacter</taxon>
    </lineage>
</organism>
<evidence type="ECO:0000313" key="2">
    <source>
        <dbReference type="EMBL" id="ADB52927.1"/>
    </source>
</evidence>
<dbReference type="KEGG" id="cwo:Cwoe_4514"/>